<sequence length="307" mass="34249">MPEQETWIGEGNRRPVGVEVEFGRLDAVQAAAAVRRRFGGTLRASSAHRLYVEDTELGTFKVELDWDWVHDAYDDGGIVDKAKELLGELGREVVPTEVVTPPVPAGRLPEIDGLIGELARLGAEGTRSGLLYGFGLHLNPALGPGDLAADPIRRVLQAYLLEAPALRAAIDVDPMRVLLPFVEPFPRPYLDLVLDPDYQPSLVGLIDDYLRFNATRNRELDLLPLFAEIDRERVATAVPDPKISARPTFHWRLPNADIEDPAWTVTGQWARWLSVETVALDRDGLAERLAARRRRTLQREGLWASLF</sequence>
<dbReference type="Pfam" id="PF12224">
    <property type="entry name" value="Amidoligase_2"/>
    <property type="match status" value="1"/>
</dbReference>
<dbReference type="RefSeq" id="WP_189995167.1">
    <property type="nucleotide sequence ID" value="NZ_BMZS01000015.1"/>
</dbReference>
<gene>
    <name evidence="1" type="ORF">GCM10017083_51480</name>
</gene>
<protein>
    <recommendedName>
        <fullName evidence="3">Amidoligase enzyme</fullName>
    </recommendedName>
</protein>
<name>A0A919CTR0_9PROT</name>
<comment type="caution">
    <text evidence="1">The sequence shown here is derived from an EMBL/GenBank/DDBJ whole genome shotgun (WGS) entry which is preliminary data.</text>
</comment>
<evidence type="ECO:0000313" key="2">
    <source>
        <dbReference type="Proteomes" id="UP000630353"/>
    </source>
</evidence>
<dbReference type="EMBL" id="BMZS01000015">
    <property type="protein sequence ID" value="GHD62590.1"/>
    <property type="molecule type" value="Genomic_DNA"/>
</dbReference>
<organism evidence="1 2">
    <name type="scientific">Thalassobaculum fulvum</name>
    <dbReference type="NCBI Taxonomy" id="1633335"/>
    <lineage>
        <taxon>Bacteria</taxon>
        <taxon>Pseudomonadati</taxon>
        <taxon>Pseudomonadota</taxon>
        <taxon>Alphaproteobacteria</taxon>
        <taxon>Rhodospirillales</taxon>
        <taxon>Thalassobaculaceae</taxon>
        <taxon>Thalassobaculum</taxon>
    </lineage>
</organism>
<evidence type="ECO:0000313" key="1">
    <source>
        <dbReference type="EMBL" id="GHD62590.1"/>
    </source>
</evidence>
<reference evidence="1" key="2">
    <citation type="submission" date="2020-09" db="EMBL/GenBank/DDBJ databases">
        <authorList>
            <person name="Sun Q."/>
            <person name="Kim S."/>
        </authorList>
    </citation>
    <scope>NUCLEOTIDE SEQUENCE</scope>
    <source>
        <strain evidence="1">KCTC 42651</strain>
    </source>
</reference>
<dbReference type="InterPro" id="IPR022025">
    <property type="entry name" value="Amidoligase_2"/>
</dbReference>
<keyword evidence="2" id="KW-1185">Reference proteome</keyword>
<reference evidence="1" key="1">
    <citation type="journal article" date="2014" name="Int. J. Syst. Evol. Microbiol.">
        <title>Complete genome sequence of Corynebacterium casei LMG S-19264T (=DSM 44701T), isolated from a smear-ripened cheese.</title>
        <authorList>
            <consortium name="US DOE Joint Genome Institute (JGI-PGF)"/>
            <person name="Walter F."/>
            <person name="Albersmeier A."/>
            <person name="Kalinowski J."/>
            <person name="Ruckert C."/>
        </authorList>
    </citation>
    <scope>NUCLEOTIDE SEQUENCE</scope>
    <source>
        <strain evidence="1">KCTC 42651</strain>
    </source>
</reference>
<dbReference type="Proteomes" id="UP000630353">
    <property type="component" value="Unassembled WGS sequence"/>
</dbReference>
<proteinExistence type="predicted"/>
<evidence type="ECO:0008006" key="3">
    <source>
        <dbReference type="Google" id="ProtNLM"/>
    </source>
</evidence>
<accession>A0A919CTR0</accession>
<dbReference type="AlphaFoldDB" id="A0A919CTR0"/>